<dbReference type="RefSeq" id="WP_109563225.1">
    <property type="nucleotide sequence ID" value="NZ_QGDJ01000002.1"/>
</dbReference>
<dbReference type="OrthoDB" id="7778431at2"/>
<reference evidence="2 4" key="2">
    <citation type="submission" date="2018-03" db="EMBL/GenBank/DDBJ databases">
        <title>Genomic Encyclopedia of Archaeal and Bacterial Type Strains, Phase II (KMG-II): from individual species to whole genera.</title>
        <authorList>
            <person name="Goeker M."/>
        </authorList>
    </citation>
    <scope>NUCLEOTIDE SEQUENCE [LARGE SCALE GENOMIC DNA]</scope>
    <source>
        <strain evidence="2 4">DSM 25227</strain>
    </source>
</reference>
<dbReference type="EMBL" id="QGDJ01000002">
    <property type="protein sequence ID" value="PWJ20846.1"/>
    <property type="molecule type" value="Genomic_DNA"/>
</dbReference>
<dbReference type="Proteomes" id="UP000245839">
    <property type="component" value="Unassembled WGS sequence"/>
</dbReference>
<gene>
    <name evidence="2" type="ORF">BCF38_10292</name>
    <name evidence="3" type="ORF">SAMN05421539_10292</name>
</gene>
<keyword evidence="4" id="KW-1185">Reference proteome</keyword>
<name>A0A2Y9ABC6_9RHOB</name>
<evidence type="ECO:0000313" key="3">
    <source>
        <dbReference type="EMBL" id="SSA41256.1"/>
    </source>
</evidence>
<evidence type="ECO:0000313" key="5">
    <source>
        <dbReference type="Proteomes" id="UP000251571"/>
    </source>
</evidence>
<evidence type="ECO:0000313" key="4">
    <source>
        <dbReference type="Proteomes" id="UP000245839"/>
    </source>
</evidence>
<accession>A0A2Y9ABC6</accession>
<evidence type="ECO:0000313" key="2">
    <source>
        <dbReference type="EMBL" id="PWJ20846.1"/>
    </source>
</evidence>
<evidence type="ECO:0000256" key="1">
    <source>
        <dbReference type="SAM" id="MobiDB-lite"/>
    </source>
</evidence>
<sequence>MAVKPGQGPDDPKGLIHEAFRIDGITEAECRSIFLDWALSYPGDTSEAIPRLIAAQDAPDHPMTDVLRAGLADAPQPSRRGGRAARLGQTG</sequence>
<dbReference type="AlphaFoldDB" id="A0A2Y9ABC6"/>
<dbReference type="Proteomes" id="UP000251571">
    <property type="component" value="Unassembled WGS sequence"/>
</dbReference>
<reference evidence="3 5" key="1">
    <citation type="submission" date="2016-10" db="EMBL/GenBank/DDBJ databases">
        <authorList>
            <person name="Cai Z."/>
        </authorList>
    </citation>
    <scope>NUCLEOTIDE SEQUENCE [LARGE SCALE GENOMIC DNA]</scope>
    <source>
        <strain evidence="3 5">DSM 25227</strain>
    </source>
</reference>
<proteinExistence type="predicted"/>
<protein>
    <submittedName>
        <fullName evidence="3">Uncharacterized protein</fullName>
    </submittedName>
</protein>
<dbReference type="EMBL" id="UETC01000002">
    <property type="protein sequence ID" value="SSA41256.1"/>
    <property type="molecule type" value="Genomic_DNA"/>
</dbReference>
<feature type="region of interest" description="Disordered" evidence="1">
    <location>
        <begin position="71"/>
        <end position="91"/>
    </location>
</feature>
<organism evidence="3 5">
    <name type="scientific">Jannaschia seohaensis</name>
    <dbReference type="NCBI Taxonomy" id="475081"/>
    <lineage>
        <taxon>Bacteria</taxon>
        <taxon>Pseudomonadati</taxon>
        <taxon>Pseudomonadota</taxon>
        <taxon>Alphaproteobacteria</taxon>
        <taxon>Rhodobacterales</taxon>
        <taxon>Roseobacteraceae</taxon>
        <taxon>Jannaschia</taxon>
    </lineage>
</organism>